<evidence type="ECO:0000256" key="1">
    <source>
        <dbReference type="ARBA" id="ARBA00001947"/>
    </source>
</evidence>
<keyword evidence="12" id="KW-1185">Reference proteome</keyword>
<dbReference type="EMBL" id="FNJU01000015">
    <property type="protein sequence ID" value="SDP93646.1"/>
    <property type="molecule type" value="Genomic_DNA"/>
</dbReference>
<evidence type="ECO:0000259" key="10">
    <source>
        <dbReference type="PROSITE" id="PS52035"/>
    </source>
</evidence>
<dbReference type="PANTHER" id="PTHR11705:SF143">
    <property type="entry name" value="SLL0236 PROTEIN"/>
    <property type="match status" value="1"/>
</dbReference>
<dbReference type="InterPro" id="IPR057246">
    <property type="entry name" value="CARBOXYPEPT_ZN_1"/>
</dbReference>
<feature type="signal peptide" evidence="9">
    <location>
        <begin position="1"/>
        <end position="22"/>
    </location>
</feature>
<keyword evidence="9" id="KW-0732">Signal</keyword>
<feature type="active site" description="Proton donor/acceptor" evidence="8">
    <location>
        <position position="294"/>
    </location>
</feature>
<evidence type="ECO:0000256" key="9">
    <source>
        <dbReference type="SAM" id="SignalP"/>
    </source>
</evidence>
<sequence length="336" mass="38336">MLRKMLMMFLVFILFMTSQVGAAKRGIVEPEVVYTYEEMMKDLSLLSVKNKDLIEVISIGKSTFGKEIPALHLGKGKKQVLFVGSHHGREWLTTSLIMKMIETYADAYNKEANVGHYNPKILDEVSIWFVPMLNPDGVEIQQKGLDSVPLGHQQLLMEMNENDLNFKRWKANGIGIDLNRQYPAGWKAINGDTPYASFHYYKGTAPLEAVEVKALTRFILKENPLISVAYHSSGRVIYWSYKNDKRVVKRDRAIAKKLTNLTRYKLAKPPKTAVGGGLTDWFITYYKRPAFTIEIGYDVNETSLPLKVFPEEWKRNKAVGLLIADQANKLKNIELN</sequence>
<proteinExistence type="inferred from homology"/>
<dbReference type="GO" id="GO:0008270">
    <property type="term" value="F:zinc ion binding"/>
    <property type="evidence" value="ECO:0007669"/>
    <property type="project" value="InterPro"/>
</dbReference>
<evidence type="ECO:0000256" key="5">
    <source>
        <dbReference type="ARBA" id="ARBA00022801"/>
    </source>
</evidence>
<reference evidence="12" key="1">
    <citation type="submission" date="2016-10" db="EMBL/GenBank/DDBJ databases">
        <authorList>
            <person name="Varghese N."/>
            <person name="Submissions S."/>
        </authorList>
    </citation>
    <scope>NUCLEOTIDE SEQUENCE [LARGE SCALE GENOMIC DNA]</scope>
    <source>
        <strain evidence="12">IBRC-M10078</strain>
    </source>
</reference>
<dbReference type="AlphaFoldDB" id="A0A1H0WTU6"/>
<evidence type="ECO:0000313" key="12">
    <source>
        <dbReference type="Proteomes" id="UP000199159"/>
    </source>
</evidence>
<comment type="cofactor">
    <cofactor evidence="1">
        <name>Zn(2+)</name>
        <dbReference type="ChEBI" id="CHEBI:29105"/>
    </cofactor>
</comment>
<name>A0A1H0WTU6_9BACI</name>
<dbReference type="GO" id="GO:0005615">
    <property type="term" value="C:extracellular space"/>
    <property type="evidence" value="ECO:0007669"/>
    <property type="project" value="TreeGrafter"/>
</dbReference>
<dbReference type="Gene3D" id="3.40.630.10">
    <property type="entry name" value="Zn peptidases"/>
    <property type="match status" value="1"/>
</dbReference>
<evidence type="ECO:0000256" key="8">
    <source>
        <dbReference type="PROSITE-ProRule" id="PRU01379"/>
    </source>
</evidence>
<dbReference type="Proteomes" id="UP000199159">
    <property type="component" value="Unassembled WGS sequence"/>
</dbReference>
<feature type="chain" id="PRO_5039539255" evidence="9">
    <location>
        <begin position="23"/>
        <end position="336"/>
    </location>
</feature>
<dbReference type="PROSITE" id="PS00132">
    <property type="entry name" value="CARBOXYPEPT_ZN_1"/>
    <property type="match status" value="1"/>
</dbReference>
<dbReference type="SUPFAM" id="SSF53187">
    <property type="entry name" value="Zn-dependent exopeptidases"/>
    <property type="match status" value="1"/>
</dbReference>
<keyword evidence="5" id="KW-0378">Hydrolase</keyword>
<keyword evidence="3" id="KW-0645">Protease</keyword>
<feature type="domain" description="Peptidase M14" evidence="10">
    <location>
        <begin position="32"/>
        <end position="327"/>
    </location>
</feature>
<dbReference type="Pfam" id="PF00246">
    <property type="entry name" value="Peptidase_M14"/>
    <property type="match status" value="1"/>
</dbReference>
<keyword evidence="4" id="KW-0479">Metal-binding</keyword>
<evidence type="ECO:0000256" key="7">
    <source>
        <dbReference type="ARBA" id="ARBA00023049"/>
    </source>
</evidence>
<evidence type="ECO:0000256" key="4">
    <source>
        <dbReference type="ARBA" id="ARBA00022723"/>
    </source>
</evidence>
<dbReference type="PROSITE" id="PS52035">
    <property type="entry name" value="PEPTIDASE_M14"/>
    <property type="match status" value="1"/>
</dbReference>
<dbReference type="STRING" id="930152.SAMN05216565_11510"/>
<dbReference type="PRINTS" id="PR00765">
    <property type="entry name" value="CRBOXYPTASEA"/>
</dbReference>
<dbReference type="GO" id="GO:0004181">
    <property type="term" value="F:metallocarboxypeptidase activity"/>
    <property type="evidence" value="ECO:0007669"/>
    <property type="project" value="InterPro"/>
</dbReference>
<accession>A0A1H0WTU6</accession>
<comment type="similarity">
    <text evidence="2 8">Belongs to the peptidase M14 family.</text>
</comment>
<keyword evidence="7" id="KW-0482">Metalloprotease</keyword>
<evidence type="ECO:0000256" key="2">
    <source>
        <dbReference type="ARBA" id="ARBA00005988"/>
    </source>
</evidence>
<dbReference type="RefSeq" id="WP_090858697.1">
    <property type="nucleotide sequence ID" value="NZ_FNJU01000015.1"/>
</dbReference>
<organism evidence="11 12">
    <name type="scientific">Litchfieldia salsa</name>
    <dbReference type="NCBI Taxonomy" id="930152"/>
    <lineage>
        <taxon>Bacteria</taxon>
        <taxon>Bacillati</taxon>
        <taxon>Bacillota</taxon>
        <taxon>Bacilli</taxon>
        <taxon>Bacillales</taxon>
        <taxon>Bacillaceae</taxon>
        <taxon>Litchfieldia</taxon>
    </lineage>
</organism>
<dbReference type="PANTHER" id="PTHR11705">
    <property type="entry name" value="PROTEASE FAMILY M14 CARBOXYPEPTIDASE A,B"/>
    <property type="match status" value="1"/>
</dbReference>
<dbReference type="GO" id="GO:0006508">
    <property type="term" value="P:proteolysis"/>
    <property type="evidence" value="ECO:0007669"/>
    <property type="project" value="UniProtKB-KW"/>
</dbReference>
<evidence type="ECO:0000256" key="3">
    <source>
        <dbReference type="ARBA" id="ARBA00022670"/>
    </source>
</evidence>
<evidence type="ECO:0000313" key="11">
    <source>
        <dbReference type="EMBL" id="SDP93646.1"/>
    </source>
</evidence>
<dbReference type="InterPro" id="IPR000834">
    <property type="entry name" value="Peptidase_M14"/>
</dbReference>
<dbReference type="OrthoDB" id="9802862at2"/>
<evidence type="ECO:0000256" key="6">
    <source>
        <dbReference type="ARBA" id="ARBA00022833"/>
    </source>
</evidence>
<gene>
    <name evidence="11" type="ORF">SAMN05216565_11510</name>
</gene>
<keyword evidence="6" id="KW-0862">Zinc</keyword>
<protein>
    <submittedName>
        <fullName evidence="11">G-D-glutamyl-meso-diaminopimelate peptidase</fullName>
    </submittedName>
</protein>
<dbReference type="SMART" id="SM00631">
    <property type="entry name" value="Zn_pept"/>
    <property type="match status" value="1"/>
</dbReference>